<sequence length="71" mass="7907">MSMAQVIRAAMKKQGVTVSQLSRQLGCTTQNISGKMRRDNFRESELQEIAAAIGCRFEGRFISEETGKPVE</sequence>
<protein>
    <submittedName>
        <fullName evidence="2">Helix-turn-helix domain-containing protein</fullName>
    </submittedName>
</protein>
<evidence type="ECO:0000313" key="3">
    <source>
        <dbReference type="Proteomes" id="UP000641741"/>
    </source>
</evidence>
<dbReference type="Pfam" id="PF20075">
    <property type="entry name" value="DUF6471"/>
    <property type="match status" value="1"/>
</dbReference>
<dbReference type="Gene3D" id="1.10.260.40">
    <property type="entry name" value="lambda repressor-like DNA-binding domains"/>
    <property type="match status" value="1"/>
</dbReference>
<dbReference type="RefSeq" id="WP_021899267.1">
    <property type="nucleotide sequence ID" value="NZ_JACOPK010000005.1"/>
</dbReference>
<dbReference type="InterPro" id="IPR010982">
    <property type="entry name" value="Lambda_DNA-bd_dom_sf"/>
</dbReference>
<proteinExistence type="predicted"/>
<accession>A0ABR7GMP1</accession>
<dbReference type="SUPFAM" id="SSF47413">
    <property type="entry name" value="lambda repressor-like DNA-binding domains"/>
    <property type="match status" value="1"/>
</dbReference>
<feature type="domain" description="DUF6471" evidence="1">
    <location>
        <begin position="4"/>
        <end position="56"/>
    </location>
</feature>
<gene>
    <name evidence="2" type="ORF">H8S02_06415</name>
</gene>
<dbReference type="EMBL" id="JACOPK010000005">
    <property type="protein sequence ID" value="MBC5695574.1"/>
    <property type="molecule type" value="Genomic_DNA"/>
</dbReference>
<dbReference type="InterPro" id="IPR045526">
    <property type="entry name" value="DUF6471"/>
</dbReference>
<organism evidence="2 3">
    <name type="scientific">Agathobaculum hominis</name>
    <dbReference type="NCBI Taxonomy" id="2763014"/>
    <lineage>
        <taxon>Bacteria</taxon>
        <taxon>Bacillati</taxon>
        <taxon>Bacillota</taxon>
        <taxon>Clostridia</taxon>
        <taxon>Eubacteriales</taxon>
        <taxon>Butyricicoccaceae</taxon>
        <taxon>Agathobaculum</taxon>
    </lineage>
</organism>
<reference evidence="2 3" key="1">
    <citation type="submission" date="2020-08" db="EMBL/GenBank/DDBJ databases">
        <title>Genome public.</title>
        <authorList>
            <person name="Liu C."/>
            <person name="Sun Q."/>
        </authorList>
    </citation>
    <scope>NUCLEOTIDE SEQUENCE [LARGE SCALE GENOMIC DNA]</scope>
    <source>
        <strain evidence="2 3">M2</strain>
    </source>
</reference>
<name>A0ABR7GMP1_9FIRM</name>
<evidence type="ECO:0000313" key="2">
    <source>
        <dbReference type="EMBL" id="MBC5695574.1"/>
    </source>
</evidence>
<keyword evidence="3" id="KW-1185">Reference proteome</keyword>
<dbReference type="Proteomes" id="UP000641741">
    <property type="component" value="Unassembled WGS sequence"/>
</dbReference>
<evidence type="ECO:0000259" key="1">
    <source>
        <dbReference type="Pfam" id="PF20075"/>
    </source>
</evidence>
<comment type="caution">
    <text evidence="2">The sequence shown here is derived from an EMBL/GenBank/DDBJ whole genome shotgun (WGS) entry which is preliminary data.</text>
</comment>